<proteinExistence type="predicted"/>
<dbReference type="SUPFAM" id="SSF103088">
    <property type="entry name" value="OmpA-like"/>
    <property type="match status" value="1"/>
</dbReference>
<dbReference type="Gene3D" id="3.30.1330.60">
    <property type="entry name" value="OmpA-like domain"/>
    <property type="match status" value="1"/>
</dbReference>
<dbReference type="AlphaFoldDB" id="H7EK75"/>
<keyword evidence="1" id="KW-0472">Membrane</keyword>
<dbReference type="Pfam" id="PF00691">
    <property type="entry name" value="OmpA"/>
    <property type="match status" value="1"/>
</dbReference>
<evidence type="ECO:0000259" key="3">
    <source>
        <dbReference type="PROSITE" id="PS51123"/>
    </source>
</evidence>
<evidence type="ECO:0000313" key="5">
    <source>
        <dbReference type="Proteomes" id="UP000003571"/>
    </source>
</evidence>
<evidence type="ECO:0000256" key="2">
    <source>
        <dbReference type="SAM" id="SignalP"/>
    </source>
</evidence>
<comment type="caution">
    <text evidence="4">The sequence shown here is derived from an EMBL/GenBank/DDBJ whole genome shotgun (WGS) entry which is preliminary data.</text>
</comment>
<dbReference type="InterPro" id="IPR025965">
    <property type="entry name" value="FlgD/Vpr_Ig-like"/>
</dbReference>
<feature type="chain" id="PRO_5003608730" evidence="2">
    <location>
        <begin position="21"/>
        <end position="1076"/>
    </location>
</feature>
<dbReference type="eggNOG" id="COG2885">
    <property type="taxonomic scope" value="Bacteria"/>
</dbReference>
<keyword evidence="5" id="KW-1185">Reference proteome</keyword>
<dbReference type="EMBL" id="AGRW01000044">
    <property type="protein sequence ID" value="EIC01962.1"/>
    <property type="molecule type" value="Genomic_DNA"/>
</dbReference>
<dbReference type="RefSeq" id="WP_002703901.1">
    <property type="nucleotide sequence ID" value="NZ_AGRW01000044.1"/>
</dbReference>
<dbReference type="InterPro" id="IPR036737">
    <property type="entry name" value="OmpA-like_sf"/>
</dbReference>
<organism evidence="4 5">
    <name type="scientific">Treponema saccharophilum DSM 2985</name>
    <dbReference type="NCBI Taxonomy" id="907348"/>
    <lineage>
        <taxon>Bacteria</taxon>
        <taxon>Pseudomonadati</taxon>
        <taxon>Spirochaetota</taxon>
        <taxon>Spirochaetia</taxon>
        <taxon>Spirochaetales</taxon>
        <taxon>Treponemataceae</taxon>
        <taxon>Treponema</taxon>
    </lineage>
</organism>
<dbReference type="PANTHER" id="PTHR30329">
    <property type="entry name" value="STATOR ELEMENT OF FLAGELLAR MOTOR COMPLEX"/>
    <property type="match status" value="1"/>
</dbReference>
<evidence type="ECO:0000313" key="4">
    <source>
        <dbReference type="EMBL" id="EIC01962.1"/>
    </source>
</evidence>
<protein>
    <submittedName>
        <fullName evidence="4">OmpA/MotB domain protein</fullName>
    </submittedName>
</protein>
<feature type="domain" description="OmpA-like" evidence="3">
    <location>
        <begin position="945"/>
        <end position="1076"/>
    </location>
</feature>
<dbReference type="Pfam" id="PF13860">
    <property type="entry name" value="FlgD_ig"/>
    <property type="match status" value="4"/>
</dbReference>
<dbReference type="InterPro" id="IPR006665">
    <property type="entry name" value="OmpA-like"/>
</dbReference>
<gene>
    <name evidence="4" type="ORF">TresaDRAFT_1714</name>
</gene>
<dbReference type="PANTHER" id="PTHR30329:SF21">
    <property type="entry name" value="LIPOPROTEIN YIAD-RELATED"/>
    <property type="match status" value="1"/>
</dbReference>
<dbReference type="InterPro" id="IPR050330">
    <property type="entry name" value="Bact_OuterMem_StrucFunc"/>
</dbReference>
<sequence>MKKVLLSSAAALILSGAAFAESKTVAEVLESGKNVRTNYISPKNTDGVQDSLRVPIQIKDKRYVVSWTFIIENEKGETIRTIGYKEKRDGKLTLKEFFKSLITPKKSVDIPKEIVWNGVMDNGEFAPDGTYQYYLTATDNNDNKKTSSKNRVVVDNTPPEIALAQPSQGDKIFGEGAKTVFSVNQSGSKEDSWTGTFTNAKGEVVFKKSWTDSEPLTFDWNGTDNDGLPVADGVYKYEVSATDKAGNKSAPATIANIIYSAEKPATNIVLSGGKYFSPKGNGDIKTISFDVKIPVPDPKSGNKLVKWSVEIFDDKGTVYRRFDGTDNPPSTITWDGKDDSGNEVTEGNAYQATVNAKYLNGYETAPVNSPLFTLDNTPPKIELQASSKVFSPDGDGNLDNMEIAQKVEKSETGAPVENWKGTIANARGETIREFDFGAFPPEKFVWDGYDAQNQLAENGDYSYTISATDKAGNSAQQKIAFKLDTVPTELSIALNKTAFNPNRPAEIRILPKASTDIVSYSLSICDADTGKEVWADSRKGDSRIQLPVVNWDGKANTGDENGMQCKDGTYIALLDTVSASGNEAHAKSQKFVIDTVPPAIELNVPYSVFSPATDSKKTAVPVSAKSSAEESWTARVYNDKNESVRTYTWKGSVESFSFDGRDASGNLLADGTYSIAFSSEDAAGNKATETIPNIVIDNRETKSYVTAESDAFSPNGNGSLDTQKFTIRNSLNEGIESWKFTVETTEGTVAKTWSDKTDGKIPQSIVWDGKGDDGNTVADNAYIGKLSIVYEKGNVIDTATGVFISCVTPPKLSVKTKPKYFSPDNDGEDDDLFISLKRENEIVPIKDWSLKIYAPDPKDPEKKGPLFWTTGGKSSLAEQIIWDGRSNSGELVQSAMDYPYAFTVTDTLGMTSTVEGKIEIDILVVKVGNRLKMAVPSIIFRSDAADFGVRVVDASGKVVKSGITPAQAATNERVLKRIAEILNKFKSYEVTIEGHANSQSGTRIEEEQDTTQYGPGLLKLSKQRAEFVKSQLKSYGVKGDRLNTAGKGGTEPIVNRTDSENNWKNRRVEFILDKKK</sequence>
<name>H7EK75_9SPIR</name>
<evidence type="ECO:0000256" key="1">
    <source>
        <dbReference type="PROSITE-ProRule" id="PRU00473"/>
    </source>
</evidence>
<dbReference type="CDD" id="cd07185">
    <property type="entry name" value="OmpA_C-like"/>
    <property type="match status" value="1"/>
</dbReference>
<reference evidence="4 5" key="1">
    <citation type="submission" date="2011-09" db="EMBL/GenBank/DDBJ databases">
        <title>The draft genome of Treponema saccharophilum DSM 2985.</title>
        <authorList>
            <consortium name="US DOE Joint Genome Institute (JGI-PGF)"/>
            <person name="Lucas S."/>
            <person name="Copeland A."/>
            <person name="Lapidus A."/>
            <person name="Glavina del Rio T."/>
            <person name="Dalin E."/>
            <person name="Tice H."/>
            <person name="Bruce D."/>
            <person name="Goodwin L."/>
            <person name="Pitluck S."/>
            <person name="Peters L."/>
            <person name="Kyrpides N."/>
            <person name="Mavromatis K."/>
            <person name="Ivanova N."/>
            <person name="Markowitz V."/>
            <person name="Cheng J.-F."/>
            <person name="Hugenholtz P."/>
            <person name="Woyke T."/>
            <person name="Wu D."/>
            <person name="Gronow S."/>
            <person name="Wellnitz S."/>
            <person name="Brambilla E."/>
            <person name="Klenk H.-P."/>
            <person name="Eisen J.A."/>
        </authorList>
    </citation>
    <scope>NUCLEOTIDE SEQUENCE [LARGE SCALE GENOMIC DNA]</scope>
    <source>
        <strain evidence="4 5">DSM 2985</strain>
    </source>
</reference>
<dbReference type="GO" id="GO:0016020">
    <property type="term" value="C:membrane"/>
    <property type="evidence" value="ECO:0007669"/>
    <property type="project" value="UniProtKB-UniRule"/>
</dbReference>
<dbReference type="PROSITE" id="PS51123">
    <property type="entry name" value="OMPA_2"/>
    <property type="match status" value="1"/>
</dbReference>
<dbReference type="Proteomes" id="UP000003571">
    <property type="component" value="Unassembled WGS sequence"/>
</dbReference>
<dbReference type="STRING" id="907348.TresaDRAFT_1714"/>
<keyword evidence="2" id="KW-0732">Signal</keyword>
<dbReference type="OrthoDB" id="337472at2"/>
<feature type="signal peptide" evidence="2">
    <location>
        <begin position="1"/>
        <end position="20"/>
    </location>
</feature>
<dbReference type="Gene3D" id="2.60.40.4070">
    <property type="match status" value="6"/>
</dbReference>
<dbReference type="PATRIC" id="fig|907348.3.peg.1283"/>
<accession>H7EK75</accession>